<evidence type="ECO:0000313" key="2">
    <source>
        <dbReference type="Proteomes" id="UP001159428"/>
    </source>
</evidence>
<keyword evidence="2" id="KW-1185">Reference proteome</keyword>
<name>A0AAU9W7F2_9CNID</name>
<dbReference type="Proteomes" id="UP001159428">
    <property type="component" value="Unassembled WGS sequence"/>
</dbReference>
<organism evidence="1 2">
    <name type="scientific">Pocillopora meandrina</name>
    <dbReference type="NCBI Taxonomy" id="46732"/>
    <lineage>
        <taxon>Eukaryota</taxon>
        <taxon>Metazoa</taxon>
        <taxon>Cnidaria</taxon>
        <taxon>Anthozoa</taxon>
        <taxon>Hexacorallia</taxon>
        <taxon>Scleractinia</taxon>
        <taxon>Astrocoeniina</taxon>
        <taxon>Pocilloporidae</taxon>
        <taxon>Pocillopora</taxon>
    </lineage>
</organism>
<dbReference type="AlphaFoldDB" id="A0AAU9W7F2"/>
<evidence type="ECO:0000313" key="1">
    <source>
        <dbReference type="EMBL" id="CAH3044580.1"/>
    </source>
</evidence>
<reference evidence="1 2" key="1">
    <citation type="submission" date="2022-05" db="EMBL/GenBank/DDBJ databases">
        <authorList>
            <consortium name="Genoscope - CEA"/>
            <person name="William W."/>
        </authorList>
    </citation>
    <scope>NUCLEOTIDE SEQUENCE [LARGE SCALE GENOMIC DNA]</scope>
</reference>
<protein>
    <submittedName>
        <fullName evidence="1">Uncharacterized protein</fullName>
    </submittedName>
</protein>
<comment type="caution">
    <text evidence="1">The sequence shown here is derived from an EMBL/GenBank/DDBJ whole genome shotgun (WGS) entry which is preliminary data.</text>
</comment>
<proteinExistence type="predicted"/>
<accession>A0AAU9W7F2</accession>
<dbReference type="EMBL" id="CALNXJ010000007">
    <property type="protein sequence ID" value="CAH3044580.1"/>
    <property type="molecule type" value="Genomic_DNA"/>
</dbReference>
<sequence>MQLDTGCALSLAPINFFKEICPDVEMKPTNVVLSTYTGKTLRPLGEAFVDVENLGLQHSLPLLVVQAVSLL</sequence>
<gene>
    <name evidence="1" type="ORF">PMEA_00031263</name>
</gene>